<dbReference type="SUPFAM" id="SSF47413">
    <property type="entry name" value="lambda repressor-like DNA-binding domains"/>
    <property type="match status" value="1"/>
</dbReference>
<evidence type="ECO:0000259" key="1">
    <source>
        <dbReference type="PROSITE" id="PS50943"/>
    </source>
</evidence>
<accession>A0A9D5P483</accession>
<name>A0A9D5P483_XYLRU</name>
<dbReference type="AlphaFoldDB" id="A0A9D5P483"/>
<proteinExistence type="predicted"/>
<sequence length="74" mass="8313">MSNNQRNVMLNRLKAALAEQGKTNRWLSEQLGKSENTVSRWCANKVQPSIQQLNEIASVLDVDVRSLITSTKSI</sequence>
<dbReference type="SMART" id="SM00530">
    <property type="entry name" value="HTH_XRE"/>
    <property type="match status" value="1"/>
</dbReference>
<comment type="caution">
    <text evidence="2">The sequence shown here is derived from an EMBL/GenBank/DDBJ whole genome shotgun (WGS) entry which is preliminary data.</text>
</comment>
<dbReference type="GO" id="GO:0003677">
    <property type="term" value="F:DNA binding"/>
    <property type="evidence" value="ECO:0007669"/>
    <property type="project" value="InterPro"/>
</dbReference>
<evidence type="ECO:0000313" key="3">
    <source>
        <dbReference type="Proteomes" id="UP000806522"/>
    </source>
</evidence>
<reference evidence="2" key="1">
    <citation type="submission" date="2019-04" db="EMBL/GenBank/DDBJ databases">
        <title>Evolution of Biomass-Degrading Anaerobic Consortia Revealed by Metagenomics.</title>
        <authorList>
            <person name="Peng X."/>
        </authorList>
    </citation>
    <scope>NUCLEOTIDE SEQUENCE</scope>
    <source>
        <strain evidence="2">SIG140</strain>
    </source>
</reference>
<dbReference type="InterPro" id="IPR001387">
    <property type="entry name" value="Cro/C1-type_HTH"/>
</dbReference>
<organism evidence="2 3">
    <name type="scientific">Xylanibacter ruminicola</name>
    <name type="common">Prevotella ruminicola</name>
    <dbReference type="NCBI Taxonomy" id="839"/>
    <lineage>
        <taxon>Bacteria</taxon>
        <taxon>Pseudomonadati</taxon>
        <taxon>Bacteroidota</taxon>
        <taxon>Bacteroidia</taxon>
        <taxon>Bacteroidales</taxon>
        <taxon>Prevotellaceae</taxon>
        <taxon>Xylanibacter</taxon>
    </lineage>
</organism>
<gene>
    <name evidence="2" type="ORF">E7101_12380</name>
</gene>
<feature type="domain" description="HTH cro/C1-type" evidence="1">
    <location>
        <begin position="13"/>
        <end position="67"/>
    </location>
</feature>
<dbReference type="CDD" id="cd00093">
    <property type="entry name" value="HTH_XRE"/>
    <property type="match status" value="1"/>
</dbReference>
<dbReference type="Proteomes" id="UP000806522">
    <property type="component" value="Unassembled WGS sequence"/>
</dbReference>
<dbReference type="EMBL" id="SUYC01000016">
    <property type="protein sequence ID" value="MBE6271722.1"/>
    <property type="molecule type" value="Genomic_DNA"/>
</dbReference>
<dbReference type="Gene3D" id="1.10.260.40">
    <property type="entry name" value="lambda repressor-like DNA-binding domains"/>
    <property type="match status" value="1"/>
</dbReference>
<protein>
    <submittedName>
        <fullName evidence="2">Helix-turn-helix transcriptional regulator</fullName>
    </submittedName>
</protein>
<evidence type="ECO:0000313" key="2">
    <source>
        <dbReference type="EMBL" id="MBE6271722.1"/>
    </source>
</evidence>
<dbReference type="PROSITE" id="PS50943">
    <property type="entry name" value="HTH_CROC1"/>
    <property type="match status" value="1"/>
</dbReference>
<dbReference type="Pfam" id="PF01381">
    <property type="entry name" value="HTH_3"/>
    <property type="match status" value="1"/>
</dbReference>
<dbReference type="InterPro" id="IPR010982">
    <property type="entry name" value="Lambda_DNA-bd_dom_sf"/>
</dbReference>